<evidence type="ECO:0000313" key="2">
    <source>
        <dbReference type="EMBL" id="QMS84279.1"/>
    </source>
</evidence>
<keyword evidence="1" id="KW-0812">Transmembrane</keyword>
<dbReference type="KEGG" id="xcl:G4Z02_00500"/>
<dbReference type="RefSeq" id="WP_258877887.1">
    <property type="nucleotide sequence ID" value="NZ_CP048914.1"/>
</dbReference>
<dbReference type="AlphaFoldDB" id="A0A7L7KPC7"/>
<dbReference type="EMBL" id="CP048914">
    <property type="protein sequence ID" value="QMS84279.1"/>
    <property type="molecule type" value="Genomic_DNA"/>
</dbReference>
<keyword evidence="1" id="KW-1133">Transmembrane helix</keyword>
<dbReference type="Proteomes" id="UP000514720">
    <property type="component" value="Chromosome"/>
</dbReference>
<keyword evidence="1" id="KW-0472">Membrane</keyword>
<accession>A0A7L7KPC7</accession>
<sequence>MELVPILVVGGLVVIFILSYLLNKRTPAPLSTLTDEQKAACTACNNVSCGHHGGA</sequence>
<gene>
    <name evidence="2" type="ORF">G4Z02_00500</name>
</gene>
<feature type="transmembrane region" description="Helical" evidence="1">
    <location>
        <begin position="6"/>
        <end position="23"/>
    </location>
</feature>
<reference evidence="2 3" key="1">
    <citation type="submission" date="2020-02" db="EMBL/GenBank/DDBJ databases">
        <authorList>
            <person name="Zheng R.K."/>
            <person name="Sun C.M."/>
        </authorList>
    </citation>
    <scope>NUCLEOTIDE SEQUENCE [LARGE SCALE GENOMIC DNA]</scope>
    <source>
        <strain evidence="3">zrk13</strain>
    </source>
</reference>
<organism evidence="2 3">
    <name type="scientific">Candidatus Xianfuyuplasma coldseepsis</name>
    <dbReference type="NCBI Taxonomy" id="2782163"/>
    <lineage>
        <taxon>Bacteria</taxon>
        <taxon>Bacillati</taxon>
        <taxon>Mycoplasmatota</taxon>
        <taxon>Mollicutes</taxon>
        <taxon>Candidatus Izemoplasmatales</taxon>
        <taxon>Candidatus Izemoplasmataceae</taxon>
        <taxon>Candidatus Xianfuyuplasma</taxon>
    </lineage>
</organism>
<evidence type="ECO:0000256" key="1">
    <source>
        <dbReference type="SAM" id="Phobius"/>
    </source>
</evidence>
<protein>
    <submittedName>
        <fullName evidence="2">Uncharacterized protein</fullName>
    </submittedName>
</protein>
<proteinExistence type="predicted"/>
<keyword evidence="3" id="KW-1185">Reference proteome</keyword>
<evidence type="ECO:0000313" key="3">
    <source>
        <dbReference type="Proteomes" id="UP000514720"/>
    </source>
</evidence>
<name>A0A7L7KPC7_9MOLU</name>